<dbReference type="Pfam" id="PF13637">
    <property type="entry name" value="Ank_4"/>
    <property type="match status" value="1"/>
</dbReference>
<dbReference type="AlphaFoldDB" id="A0A0G4GEI9"/>
<dbReference type="PROSITE" id="PS50088">
    <property type="entry name" value="ANK_REPEAT"/>
    <property type="match status" value="1"/>
</dbReference>
<dbReference type="EMBL" id="CDMZ01001133">
    <property type="protein sequence ID" value="CEM27786.1"/>
    <property type="molecule type" value="Genomic_DNA"/>
</dbReference>
<dbReference type="InterPro" id="IPR036770">
    <property type="entry name" value="Ankyrin_rpt-contain_sf"/>
</dbReference>
<proteinExistence type="predicted"/>
<keyword evidence="1" id="KW-0040">ANK repeat</keyword>
<dbReference type="InterPro" id="IPR002110">
    <property type="entry name" value="Ankyrin_rpt"/>
</dbReference>
<feature type="repeat" description="ANK" evidence="1">
    <location>
        <begin position="447"/>
        <end position="479"/>
    </location>
</feature>
<sequence length="505" mass="56548">MIRSCMSDLSLLRLRSDHWPLALASIGCLNHDVSLPQQPRCDPFALLRPPPPPAEIVEMRKVLEQAVLSGEERDEDVRKEWKIYDWFKSSNLWSDMRKPFVYRAEHLLSLAVARQSYAVSFLFEAWGDEWDPLLGLPEKVALAAKFGPLSLLERFLKEVKSHRRRQTGNTEGTNDSLLFKDLAQCAHYGILHSAFCLSALSFPVSAAPVNLLWPVSDGAFNVEEGRQGIYQWALPKGNLLSAFPSLGASAESRTAEAASLFNGTRLQEPEDGVRHRKEELEKRLVRLVKSPTFYPPAVTNYGGEHCMWDWLGNVKDGDRWTGRRSAPRWVSSDTSRQLLSCAVELQQEEVLGPGRALNVLRAIRESGELASQMAIVAIRHDEKMRSAFHWTRAFACPVMCKQELNHGAGSVIPEHEKGAFILHMNPKEHTPGISSENRGVGDICECGGALPIHIAAYRSNVEAMKVLVEYGADIFKKDSNSRNVLHYIDLSPHANVSRQAPRQTA</sequence>
<accession>A0A0G4GEI9</accession>
<protein>
    <submittedName>
        <fullName evidence="2">Uncharacterized protein</fullName>
    </submittedName>
</protein>
<evidence type="ECO:0000313" key="2">
    <source>
        <dbReference type="EMBL" id="CEM27786.1"/>
    </source>
</evidence>
<gene>
    <name evidence="2" type="ORF">Cvel_21520</name>
</gene>
<dbReference type="Gene3D" id="1.25.40.20">
    <property type="entry name" value="Ankyrin repeat-containing domain"/>
    <property type="match status" value="1"/>
</dbReference>
<organism evidence="2">
    <name type="scientific">Chromera velia CCMP2878</name>
    <dbReference type="NCBI Taxonomy" id="1169474"/>
    <lineage>
        <taxon>Eukaryota</taxon>
        <taxon>Sar</taxon>
        <taxon>Alveolata</taxon>
        <taxon>Colpodellida</taxon>
        <taxon>Chromeraceae</taxon>
        <taxon>Chromera</taxon>
    </lineage>
</organism>
<dbReference type="VEuPathDB" id="CryptoDB:Cvel_21520"/>
<dbReference type="PROSITE" id="PS50297">
    <property type="entry name" value="ANK_REP_REGION"/>
    <property type="match status" value="1"/>
</dbReference>
<dbReference type="SUPFAM" id="SSF48403">
    <property type="entry name" value="Ankyrin repeat"/>
    <property type="match status" value="1"/>
</dbReference>
<dbReference type="PROSITE" id="PS51257">
    <property type="entry name" value="PROKAR_LIPOPROTEIN"/>
    <property type="match status" value="1"/>
</dbReference>
<reference evidence="2" key="1">
    <citation type="submission" date="2014-11" db="EMBL/GenBank/DDBJ databases">
        <authorList>
            <person name="Otto D Thomas"/>
            <person name="Naeem Raeece"/>
        </authorList>
    </citation>
    <scope>NUCLEOTIDE SEQUENCE</scope>
</reference>
<evidence type="ECO:0000256" key="1">
    <source>
        <dbReference type="PROSITE-ProRule" id="PRU00023"/>
    </source>
</evidence>
<dbReference type="PhylomeDB" id="A0A0G4GEI9"/>
<name>A0A0G4GEI9_9ALVE</name>